<proteinExistence type="predicted"/>
<reference evidence="1 2" key="1">
    <citation type="journal article" date="2005" name="Nature">
        <title>The genome of the social amoeba Dictyostelium discoideum.</title>
        <authorList>
            <consortium name="The Dictyostelium discoideum Sequencing Consortium"/>
            <person name="Eichinger L."/>
            <person name="Pachebat J.A."/>
            <person name="Glockner G."/>
            <person name="Rajandream M.A."/>
            <person name="Sucgang R."/>
            <person name="Berriman M."/>
            <person name="Song J."/>
            <person name="Olsen R."/>
            <person name="Szafranski K."/>
            <person name="Xu Q."/>
            <person name="Tunggal B."/>
            <person name="Kummerfeld S."/>
            <person name="Madera M."/>
            <person name="Konfortov B.A."/>
            <person name="Rivero F."/>
            <person name="Bankier A.T."/>
            <person name="Lehmann R."/>
            <person name="Hamlin N."/>
            <person name="Davies R."/>
            <person name="Gaudet P."/>
            <person name="Fey P."/>
            <person name="Pilcher K."/>
            <person name="Chen G."/>
            <person name="Saunders D."/>
            <person name="Sodergren E."/>
            <person name="Davis P."/>
            <person name="Kerhornou A."/>
            <person name="Nie X."/>
            <person name="Hall N."/>
            <person name="Anjard C."/>
            <person name="Hemphill L."/>
            <person name="Bason N."/>
            <person name="Farbrother P."/>
            <person name="Desany B."/>
            <person name="Just E."/>
            <person name="Morio T."/>
            <person name="Rost R."/>
            <person name="Churcher C."/>
            <person name="Cooper J."/>
            <person name="Haydock S."/>
            <person name="van Driessche N."/>
            <person name="Cronin A."/>
            <person name="Goodhead I."/>
            <person name="Muzny D."/>
            <person name="Mourier T."/>
            <person name="Pain A."/>
            <person name="Lu M."/>
            <person name="Harper D."/>
            <person name="Lindsay R."/>
            <person name="Hauser H."/>
            <person name="James K."/>
            <person name="Quiles M."/>
            <person name="Madan Babu M."/>
            <person name="Saito T."/>
            <person name="Buchrieser C."/>
            <person name="Wardroper A."/>
            <person name="Felder M."/>
            <person name="Thangavelu M."/>
            <person name="Johnson D."/>
            <person name="Knights A."/>
            <person name="Loulseged H."/>
            <person name="Mungall K."/>
            <person name="Oliver K."/>
            <person name="Price C."/>
            <person name="Quail M.A."/>
            <person name="Urushihara H."/>
            <person name="Hernandez J."/>
            <person name="Rabbinowitsch E."/>
            <person name="Steffen D."/>
            <person name="Sanders M."/>
            <person name="Ma J."/>
            <person name="Kohara Y."/>
            <person name="Sharp S."/>
            <person name="Simmonds M."/>
            <person name="Spiegler S."/>
            <person name="Tivey A."/>
            <person name="Sugano S."/>
            <person name="White B."/>
            <person name="Walker D."/>
            <person name="Woodward J."/>
            <person name="Winckler T."/>
            <person name="Tanaka Y."/>
            <person name="Shaulsky G."/>
            <person name="Schleicher M."/>
            <person name="Weinstock G."/>
            <person name="Rosenthal A."/>
            <person name="Cox E.C."/>
            <person name="Chisholm R.L."/>
            <person name="Gibbs R."/>
            <person name="Loomis W.F."/>
            <person name="Platzer M."/>
            <person name="Kay R.R."/>
            <person name="Williams J."/>
            <person name="Dear P.H."/>
            <person name="Noegel A.A."/>
            <person name="Barrell B."/>
            <person name="Kuspa A."/>
        </authorList>
    </citation>
    <scope>NUCLEOTIDE SEQUENCE [LARGE SCALE GENOMIC DNA]</scope>
    <source>
        <strain evidence="1 2">AX4</strain>
    </source>
</reference>
<dbReference type="KEGG" id="ddi:DDB_G0293408"/>
<protein>
    <submittedName>
        <fullName evidence="1">Uncharacterized protein</fullName>
    </submittedName>
</protein>
<feature type="non-terminal residue" evidence="1">
    <location>
        <position position="1"/>
    </location>
</feature>
<accession>Q54BV2</accession>
<sequence>KLTINDYSNRIGSISTAYNNNNNTLSLAISSSCHLFLYR</sequence>
<gene>
    <name evidence="1" type="ORF">DDB_G0293408</name>
</gene>
<organism evidence="1 2">
    <name type="scientific">Dictyostelium discoideum</name>
    <name type="common">Social amoeba</name>
    <dbReference type="NCBI Taxonomy" id="44689"/>
    <lineage>
        <taxon>Eukaryota</taxon>
        <taxon>Amoebozoa</taxon>
        <taxon>Evosea</taxon>
        <taxon>Eumycetozoa</taxon>
        <taxon>Dictyostelia</taxon>
        <taxon>Dictyosteliales</taxon>
        <taxon>Dictyosteliaceae</taxon>
        <taxon>Dictyostelium</taxon>
    </lineage>
</organism>
<dbReference type="RefSeq" id="XP_629149.1">
    <property type="nucleotide sequence ID" value="XM_629147.1"/>
</dbReference>
<dbReference type="GeneID" id="8629206"/>
<dbReference type="HOGENOM" id="CLU_3322714_0_0_1"/>
<evidence type="ECO:0000313" key="1">
    <source>
        <dbReference type="EMBL" id="EAL60738.1"/>
    </source>
</evidence>
<dbReference type="PaxDb" id="44689-DDB0219779"/>
<name>Q54BV2_DICDI</name>
<keyword evidence="2" id="KW-1185">Reference proteome</keyword>
<dbReference type="EMBL" id="AAFI02000207">
    <property type="protein sequence ID" value="EAL60738.1"/>
    <property type="molecule type" value="Genomic_DNA"/>
</dbReference>
<dbReference type="AlphaFoldDB" id="Q54BV2"/>
<evidence type="ECO:0000313" key="2">
    <source>
        <dbReference type="Proteomes" id="UP000002195"/>
    </source>
</evidence>
<dbReference type="InParanoid" id="Q54BV2"/>
<comment type="caution">
    <text evidence="1">The sequence shown here is derived from an EMBL/GenBank/DDBJ whole genome shotgun (WGS) entry which is preliminary data.</text>
</comment>
<dbReference type="Proteomes" id="UP000002195">
    <property type="component" value="Unassembled WGS sequence"/>
</dbReference>